<dbReference type="NCBIfam" id="TIGR00685">
    <property type="entry name" value="T6PP"/>
    <property type="match status" value="1"/>
</dbReference>
<evidence type="ECO:0000313" key="5">
    <source>
        <dbReference type="EMBL" id="UYG53786.1"/>
    </source>
</evidence>
<sequence length="223" mass="23407">MALFLDLDGTLIEIAPTPDAVHVPPELLQVLSALSARLGGALACVSGRAFGELERLVGSSGIALAGSHGAELLAPALPDPRIARMVRECKDALQAWPGALVEQKPCGLALHWRLAPAAEGAVRALGAQLAQQLATHHLKEGKMVLELVPQGANKGSALRALMQQPPWRGRQPVFVGDDYTDISAMQAARALGGRAIAVGPRVAEHADAVFDSPAQVLAWLQQQ</sequence>
<comment type="function">
    <text evidence="4">Removes the phosphate from trehalose 6-phosphate to produce free trehalose.</text>
</comment>
<dbReference type="RefSeq" id="WP_231043907.1">
    <property type="nucleotide sequence ID" value="NZ_CP106882.1"/>
</dbReference>
<dbReference type="InterPro" id="IPR044651">
    <property type="entry name" value="OTSB-like"/>
</dbReference>
<keyword evidence="6" id="KW-1185">Reference proteome</keyword>
<protein>
    <recommendedName>
        <fullName evidence="4">Trehalose 6-phosphate phosphatase</fullName>
        <ecNumber evidence="4">3.1.3.12</ecNumber>
    </recommendedName>
</protein>
<keyword evidence="5" id="KW-0614">Plasmid</keyword>
<dbReference type="PANTHER" id="PTHR43768">
    <property type="entry name" value="TREHALOSE 6-PHOSPHATE PHOSPHATASE"/>
    <property type="match status" value="1"/>
</dbReference>
<dbReference type="CDD" id="cd01627">
    <property type="entry name" value="HAD_TPP"/>
    <property type="match status" value="1"/>
</dbReference>
<keyword evidence="4" id="KW-0460">Magnesium</keyword>
<dbReference type="PANTHER" id="PTHR43768:SF3">
    <property type="entry name" value="TREHALOSE 6-PHOSPHATE PHOSPHATASE"/>
    <property type="match status" value="1"/>
</dbReference>
<comment type="cofactor">
    <cofactor evidence="4">
        <name>Mg(2+)</name>
        <dbReference type="ChEBI" id="CHEBI:18420"/>
    </cofactor>
</comment>
<dbReference type="Gene3D" id="3.40.50.1000">
    <property type="entry name" value="HAD superfamily/HAD-like"/>
    <property type="match status" value="1"/>
</dbReference>
<dbReference type="SUPFAM" id="SSF56784">
    <property type="entry name" value="HAD-like"/>
    <property type="match status" value="1"/>
</dbReference>
<dbReference type="InterPro" id="IPR003337">
    <property type="entry name" value="Trehalose_PPase"/>
</dbReference>
<keyword evidence="4" id="KW-0479">Metal-binding</keyword>
<dbReference type="EC" id="3.1.3.12" evidence="4"/>
<proteinExistence type="inferred from homology"/>
<evidence type="ECO:0000256" key="2">
    <source>
        <dbReference type="ARBA" id="ARBA00008770"/>
    </source>
</evidence>
<dbReference type="InterPro" id="IPR036412">
    <property type="entry name" value="HAD-like_sf"/>
</dbReference>
<evidence type="ECO:0000313" key="6">
    <source>
        <dbReference type="Proteomes" id="UP001162800"/>
    </source>
</evidence>
<gene>
    <name evidence="5" type="primary">otsB</name>
    <name evidence="5" type="ORF">M9799_17785</name>
</gene>
<dbReference type="Gene3D" id="3.30.70.1020">
    <property type="entry name" value="Trehalose-6-phosphate phosphatase related protein, domain 2"/>
    <property type="match status" value="1"/>
</dbReference>
<keyword evidence="3 4" id="KW-0378">Hydrolase</keyword>
<evidence type="ECO:0000256" key="1">
    <source>
        <dbReference type="ARBA" id="ARBA00005199"/>
    </source>
</evidence>
<accession>A0ABY6GFD6</accession>
<comment type="pathway">
    <text evidence="1 4">Glycan biosynthesis; trehalose biosynthesis.</text>
</comment>
<evidence type="ECO:0000256" key="3">
    <source>
        <dbReference type="ARBA" id="ARBA00022801"/>
    </source>
</evidence>
<geneLocation type="plasmid" evidence="5 6">
    <name>unnamed1</name>
</geneLocation>
<dbReference type="EMBL" id="CP106882">
    <property type="protein sequence ID" value="UYG53786.1"/>
    <property type="molecule type" value="Genomic_DNA"/>
</dbReference>
<dbReference type="Proteomes" id="UP001162800">
    <property type="component" value="Plasmid unnamed1"/>
</dbReference>
<reference evidence="5" key="1">
    <citation type="submission" date="2022-09" db="EMBL/GenBank/DDBJ databases">
        <title>The complete genome of Acidovorax sp. 5MLIR.</title>
        <authorList>
            <person name="Liu L."/>
            <person name="Yue J."/>
            <person name="Yang F."/>
            <person name="Yuan J."/>
            <person name="Li L."/>
        </authorList>
    </citation>
    <scope>NUCLEOTIDE SEQUENCE</scope>
    <source>
        <strain evidence="5">5MLIR</strain>
        <plasmid evidence="5">unnamed1</plasmid>
    </source>
</reference>
<name>A0ABY6GFD6_9BURK</name>
<organism evidence="5 6">
    <name type="scientific">Comamonas endophytica</name>
    <dbReference type="NCBI Taxonomy" id="2949090"/>
    <lineage>
        <taxon>Bacteria</taxon>
        <taxon>Pseudomonadati</taxon>
        <taxon>Pseudomonadota</taxon>
        <taxon>Betaproteobacteria</taxon>
        <taxon>Burkholderiales</taxon>
        <taxon>Comamonadaceae</taxon>
        <taxon>Comamonas</taxon>
    </lineage>
</organism>
<dbReference type="Pfam" id="PF02358">
    <property type="entry name" value="Trehalose_PPase"/>
    <property type="match status" value="1"/>
</dbReference>
<dbReference type="InterPro" id="IPR006379">
    <property type="entry name" value="HAD-SF_hydro_IIB"/>
</dbReference>
<evidence type="ECO:0000256" key="4">
    <source>
        <dbReference type="RuleBase" id="RU361117"/>
    </source>
</evidence>
<dbReference type="InterPro" id="IPR023214">
    <property type="entry name" value="HAD_sf"/>
</dbReference>
<comment type="catalytic activity">
    <reaction evidence="4">
        <text>alpha,alpha-trehalose 6-phosphate + H2O = alpha,alpha-trehalose + phosphate</text>
        <dbReference type="Rhea" id="RHEA:23420"/>
        <dbReference type="ChEBI" id="CHEBI:15377"/>
        <dbReference type="ChEBI" id="CHEBI:16551"/>
        <dbReference type="ChEBI" id="CHEBI:43474"/>
        <dbReference type="ChEBI" id="CHEBI:58429"/>
        <dbReference type="EC" id="3.1.3.12"/>
    </reaction>
</comment>
<comment type="similarity">
    <text evidence="2 4">Belongs to the trehalose phosphatase family.</text>
</comment>
<dbReference type="NCBIfam" id="TIGR01484">
    <property type="entry name" value="HAD-SF-IIB"/>
    <property type="match status" value="1"/>
</dbReference>
<dbReference type="GO" id="GO:0004805">
    <property type="term" value="F:trehalose-phosphatase activity"/>
    <property type="evidence" value="ECO:0007669"/>
    <property type="project" value="UniProtKB-EC"/>
</dbReference>